<sequence>MPGRVKNPEHSDLNFKYARYTQPNHKSMC</sequence>
<feature type="region of interest" description="Disordered" evidence="1">
    <location>
        <begin position="1"/>
        <end position="29"/>
    </location>
</feature>
<accession>A0A0B0MMS4</accession>
<feature type="compositionally biased region" description="Basic and acidic residues" evidence="1">
    <location>
        <begin position="1"/>
        <end position="13"/>
    </location>
</feature>
<organism evidence="2 3">
    <name type="scientific">Gossypium arboreum</name>
    <name type="common">Tree cotton</name>
    <name type="synonym">Gossypium nanking</name>
    <dbReference type="NCBI Taxonomy" id="29729"/>
    <lineage>
        <taxon>Eukaryota</taxon>
        <taxon>Viridiplantae</taxon>
        <taxon>Streptophyta</taxon>
        <taxon>Embryophyta</taxon>
        <taxon>Tracheophyta</taxon>
        <taxon>Spermatophyta</taxon>
        <taxon>Magnoliopsida</taxon>
        <taxon>eudicotyledons</taxon>
        <taxon>Gunneridae</taxon>
        <taxon>Pentapetalae</taxon>
        <taxon>rosids</taxon>
        <taxon>malvids</taxon>
        <taxon>Malvales</taxon>
        <taxon>Malvaceae</taxon>
        <taxon>Malvoideae</taxon>
        <taxon>Gossypium</taxon>
    </lineage>
</organism>
<dbReference type="AlphaFoldDB" id="A0A0B0MMS4"/>
<dbReference type="EMBL" id="JRRC01149645">
    <property type="protein sequence ID" value="KHG00774.1"/>
    <property type="molecule type" value="Genomic_DNA"/>
</dbReference>
<keyword evidence="3" id="KW-1185">Reference proteome</keyword>
<dbReference type="Proteomes" id="UP000032142">
    <property type="component" value="Unassembled WGS sequence"/>
</dbReference>
<reference evidence="3" key="1">
    <citation type="submission" date="2014-09" db="EMBL/GenBank/DDBJ databases">
        <authorList>
            <person name="Mudge J."/>
            <person name="Ramaraj T."/>
            <person name="Lindquist I.E."/>
            <person name="Bharti A.K."/>
            <person name="Sundararajan A."/>
            <person name="Cameron C.T."/>
            <person name="Woodward J.E."/>
            <person name="May G.D."/>
            <person name="Brubaker C."/>
            <person name="Broadhvest J."/>
            <person name="Wilkins T.A."/>
        </authorList>
    </citation>
    <scope>NUCLEOTIDE SEQUENCE</scope>
    <source>
        <strain evidence="3">cv. AKA8401</strain>
    </source>
</reference>
<evidence type="ECO:0000313" key="3">
    <source>
        <dbReference type="Proteomes" id="UP000032142"/>
    </source>
</evidence>
<comment type="caution">
    <text evidence="2">The sequence shown here is derived from an EMBL/GenBank/DDBJ whole genome shotgun (WGS) entry which is preliminary data.</text>
</comment>
<protein>
    <submittedName>
        <fullName evidence="2">Uncharacterized protein</fullName>
    </submittedName>
</protein>
<evidence type="ECO:0000256" key="1">
    <source>
        <dbReference type="SAM" id="MobiDB-lite"/>
    </source>
</evidence>
<name>A0A0B0MMS4_GOSAR</name>
<gene>
    <name evidence="2" type="ORF">F383_22811</name>
</gene>
<proteinExistence type="predicted"/>
<evidence type="ECO:0000313" key="2">
    <source>
        <dbReference type="EMBL" id="KHG00774.1"/>
    </source>
</evidence>